<dbReference type="InterPro" id="IPR017867">
    <property type="entry name" value="Tyr_phospatase_low_mol_wt"/>
</dbReference>
<dbReference type="AlphaFoldDB" id="A0A7H2BIQ8"/>
<gene>
    <name evidence="6" type="ORF">IDM48_09265</name>
</gene>
<dbReference type="PANTHER" id="PTHR11717">
    <property type="entry name" value="LOW MOLECULAR WEIGHT PROTEIN TYROSINE PHOSPHATASE"/>
    <property type="match status" value="1"/>
</dbReference>
<dbReference type="SMART" id="SM00226">
    <property type="entry name" value="LMWPc"/>
    <property type="match status" value="1"/>
</dbReference>
<dbReference type="InterPro" id="IPR023485">
    <property type="entry name" value="Ptyr_pPase"/>
</dbReference>
<reference evidence="6 7" key="1">
    <citation type="submission" date="2020-09" db="EMBL/GenBank/DDBJ databases">
        <title>Investigation of environmental microbe.</title>
        <authorList>
            <person name="Ou Y."/>
            <person name="Kang Q."/>
        </authorList>
    </citation>
    <scope>NUCLEOTIDE SEQUENCE [LARGE SCALE GENOMIC DNA]</scope>
    <source>
        <strain evidence="6 7">KJZ-9</strain>
    </source>
</reference>
<organism evidence="6 7">
    <name type="scientific">Rothia amarae</name>
    <dbReference type="NCBI Taxonomy" id="169480"/>
    <lineage>
        <taxon>Bacteria</taxon>
        <taxon>Bacillati</taxon>
        <taxon>Actinomycetota</taxon>
        <taxon>Actinomycetes</taxon>
        <taxon>Micrococcales</taxon>
        <taxon>Micrococcaceae</taxon>
        <taxon>Rothia</taxon>
    </lineage>
</organism>
<keyword evidence="2" id="KW-0378">Hydrolase</keyword>
<dbReference type="Pfam" id="PF01451">
    <property type="entry name" value="LMWPc"/>
    <property type="match status" value="1"/>
</dbReference>
<dbReference type="CDD" id="cd16343">
    <property type="entry name" value="LMWPTP"/>
    <property type="match status" value="1"/>
</dbReference>
<keyword evidence="3" id="KW-0904">Protein phosphatase</keyword>
<feature type="active site" evidence="4">
    <location>
        <position position="14"/>
    </location>
</feature>
<protein>
    <submittedName>
        <fullName evidence="6">Low molecular weight phosphotyrosine protein phosphatase</fullName>
    </submittedName>
</protein>
<evidence type="ECO:0000313" key="6">
    <source>
        <dbReference type="EMBL" id="QNV39554.1"/>
    </source>
</evidence>
<dbReference type="PRINTS" id="PR00719">
    <property type="entry name" value="LMWPTPASE"/>
</dbReference>
<feature type="domain" description="Phosphotyrosine protein phosphatase I" evidence="5">
    <location>
        <begin position="2"/>
        <end position="155"/>
    </location>
</feature>
<dbReference type="InterPro" id="IPR050438">
    <property type="entry name" value="LMW_PTPase"/>
</dbReference>
<accession>A0A7H2BIQ8</accession>
<keyword evidence="7" id="KW-1185">Reference proteome</keyword>
<dbReference type="KEGG" id="rama:IDM48_09265"/>
<evidence type="ECO:0000256" key="1">
    <source>
        <dbReference type="ARBA" id="ARBA00011063"/>
    </source>
</evidence>
<dbReference type="EMBL" id="CP061538">
    <property type="protein sequence ID" value="QNV39554.1"/>
    <property type="molecule type" value="Genomic_DNA"/>
</dbReference>
<comment type="similarity">
    <text evidence="1">Belongs to the low molecular weight phosphotyrosine protein phosphatase family.</text>
</comment>
<feature type="active site" description="Nucleophile" evidence="4">
    <location>
        <position position="8"/>
    </location>
</feature>
<name>A0A7H2BIQ8_9MICC</name>
<dbReference type="Proteomes" id="UP000516421">
    <property type="component" value="Chromosome"/>
</dbReference>
<dbReference type="PANTHER" id="PTHR11717:SF31">
    <property type="entry name" value="LOW MOLECULAR WEIGHT PROTEIN-TYROSINE-PHOSPHATASE ETP-RELATED"/>
    <property type="match status" value="1"/>
</dbReference>
<evidence type="ECO:0000256" key="3">
    <source>
        <dbReference type="ARBA" id="ARBA00022912"/>
    </source>
</evidence>
<dbReference type="InterPro" id="IPR036196">
    <property type="entry name" value="Ptyr_pPase_sf"/>
</dbReference>
<evidence type="ECO:0000256" key="4">
    <source>
        <dbReference type="PIRSR" id="PIRSR617867-1"/>
    </source>
</evidence>
<dbReference type="SUPFAM" id="SSF52788">
    <property type="entry name" value="Phosphotyrosine protein phosphatases I"/>
    <property type="match status" value="1"/>
</dbReference>
<evidence type="ECO:0000259" key="5">
    <source>
        <dbReference type="SMART" id="SM00226"/>
    </source>
</evidence>
<sequence length="162" mass="18346">MYKIMTVCTGNICRSPTGEFLLKDAAKKAGLDVEVTSSGISDEEHGNPIDRRAAKVLNELNINTSAHRAQQFTVSQLDAQDLILAMDLNHYRALMRMASTDEQRKKIHLMREFDPEVADQEHDSLGIYDPWYGGQEDFYTTFDMIKNAVPGVIDHVKKEIED</sequence>
<dbReference type="RefSeq" id="WP_190617067.1">
    <property type="nucleotide sequence ID" value="NZ_CP061538.1"/>
</dbReference>
<proteinExistence type="inferred from homology"/>
<dbReference type="GO" id="GO:0004725">
    <property type="term" value="F:protein tyrosine phosphatase activity"/>
    <property type="evidence" value="ECO:0007669"/>
    <property type="project" value="InterPro"/>
</dbReference>
<feature type="active site" description="Proton donor" evidence="4">
    <location>
        <position position="129"/>
    </location>
</feature>
<evidence type="ECO:0000313" key="7">
    <source>
        <dbReference type="Proteomes" id="UP000516421"/>
    </source>
</evidence>
<evidence type="ECO:0000256" key="2">
    <source>
        <dbReference type="ARBA" id="ARBA00022801"/>
    </source>
</evidence>
<dbReference type="Gene3D" id="3.40.50.2300">
    <property type="match status" value="1"/>
</dbReference>